<feature type="region of interest" description="Disordered" evidence="1">
    <location>
        <begin position="80"/>
        <end position="101"/>
    </location>
</feature>
<accession>A0AAV4AXK9</accession>
<proteinExistence type="predicted"/>
<evidence type="ECO:0000256" key="1">
    <source>
        <dbReference type="SAM" id="MobiDB-lite"/>
    </source>
</evidence>
<name>A0AAV4AXK9_9GAST</name>
<dbReference type="AlphaFoldDB" id="A0AAV4AXK9"/>
<gene>
    <name evidence="2" type="ORF">PoB_003737900</name>
</gene>
<sequence length="129" mass="13599">MKSCPGAAPRGGVGRRKRGLGTATAKCELNKFQSGPYLDNVKREVPKAAVSYTVREAGSVATTIAPVMQLRSVCPQQGDLRLSGRPSAEAPVTGLEPATEGSLQMSVRMRFPLCDQHPPESAGTCWSAA</sequence>
<dbReference type="Proteomes" id="UP000735302">
    <property type="component" value="Unassembled WGS sequence"/>
</dbReference>
<reference evidence="2 3" key="1">
    <citation type="journal article" date="2021" name="Elife">
        <title>Chloroplast acquisition without the gene transfer in kleptoplastic sea slugs, Plakobranchus ocellatus.</title>
        <authorList>
            <person name="Maeda T."/>
            <person name="Takahashi S."/>
            <person name="Yoshida T."/>
            <person name="Shimamura S."/>
            <person name="Takaki Y."/>
            <person name="Nagai Y."/>
            <person name="Toyoda A."/>
            <person name="Suzuki Y."/>
            <person name="Arimoto A."/>
            <person name="Ishii H."/>
            <person name="Satoh N."/>
            <person name="Nishiyama T."/>
            <person name="Hasebe M."/>
            <person name="Maruyama T."/>
            <person name="Minagawa J."/>
            <person name="Obokata J."/>
            <person name="Shigenobu S."/>
        </authorList>
    </citation>
    <scope>NUCLEOTIDE SEQUENCE [LARGE SCALE GENOMIC DNA]</scope>
</reference>
<feature type="region of interest" description="Disordered" evidence="1">
    <location>
        <begin position="1"/>
        <end position="20"/>
    </location>
</feature>
<protein>
    <submittedName>
        <fullName evidence="2">Uncharacterized protein</fullName>
    </submittedName>
</protein>
<organism evidence="2 3">
    <name type="scientific">Plakobranchus ocellatus</name>
    <dbReference type="NCBI Taxonomy" id="259542"/>
    <lineage>
        <taxon>Eukaryota</taxon>
        <taxon>Metazoa</taxon>
        <taxon>Spiralia</taxon>
        <taxon>Lophotrochozoa</taxon>
        <taxon>Mollusca</taxon>
        <taxon>Gastropoda</taxon>
        <taxon>Heterobranchia</taxon>
        <taxon>Euthyneura</taxon>
        <taxon>Panpulmonata</taxon>
        <taxon>Sacoglossa</taxon>
        <taxon>Placobranchoidea</taxon>
        <taxon>Plakobranchidae</taxon>
        <taxon>Plakobranchus</taxon>
    </lineage>
</organism>
<keyword evidence="3" id="KW-1185">Reference proteome</keyword>
<dbReference type="EMBL" id="BLXT01004211">
    <property type="protein sequence ID" value="GFO10874.1"/>
    <property type="molecule type" value="Genomic_DNA"/>
</dbReference>
<evidence type="ECO:0000313" key="2">
    <source>
        <dbReference type="EMBL" id="GFO10874.1"/>
    </source>
</evidence>
<comment type="caution">
    <text evidence="2">The sequence shown here is derived from an EMBL/GenBank/DDBJ whole genome shotgun (WGS) entry which is preliminary data.</text>
</comment>
<evidence type="ECO:0000313" key="3">
    <source>
        <dbReference type="Proteomes" id="UP000735302"/>
    </source>
</evidence>